<organism evidence="2 3">
    <name type="scientific">Seminavis robusta</name>
    <dbReference type="NCBI Taxonomy" id="568900"/>
    <lineage>
        <taxon>Eukaryota</taxon>
        <taxon>Sar</taxon>
        <taxon>Stramenopiles</taxon>
        <taxon>Ochrophyta</taxon>
        <taxon>Bacillariophyta</taxon>
        <taxon>Bacillariophyceae</taxon>
        <taxon>Bacillariophycidae</taxon>
        <taxon>Naviculales</taxon>
        <taxon>Naviculaceae</taxon>
        <taxon>Seminavis</taxon>
    </lineage>
</organism>
<gene>
    <name evidence="2" type="ORF">SEMRO_399_G134950.1</name>
</gene>
<keyword evidence="1" id="KW-0479">Metal-binding</keyword>
<dbReference type="InterPro" id="IPR036388">
    <property type="entry name" value="WH-like_DNA-bd_sf"/>
</dbReference>
<accession>A0A9N8HET1</accession>
<dbReference type="Pfam" id="PF07574">
    <property type="entry name" value="SMC_Nse1"/>
    <property type="match status" value="1"/>
</dbReference>
<dbReference type="Gene3D" id="3.90.1150.220">
    <property type="match status" value="1"/>
</dbReference>
<keyword evidence="1" id="KW-0234">DNA repair</keyword>
<dbReference type="GO" id="GO:0005634">
    <property type="term" value="C:nucleus"/>
    <property type="evidence" value="ECO:0007669"/>
    <property type="project" value="UniProtKB-SubCell"/>
</dbReference>
<keyword evidence="1" id="KW-0862">Zinc</keyword>
<evidence type="ECO:0000256" key="1">
    <source>
        <dbReference type="RuleBase" id="RU368018"/>
    </source>
</evidence>
<keyword evidence="1" id="KW-0227">DNA damage</keyword>
<comment type="subcellular location">
    <subcellularLocation>
        <location evidence="1">Nucleus</location>
    </subcellularLocation>
</comment>
<dbReference type="PANTHER" id="PTHR20973">
    <property type="entry name" value="NON-SMC ELEMENT 1-RELATED"/>
    <property type="match status" value="1"/>
</dbReference>
<dbReference type="GO" id="GO:0030915">
    <property type="term" value="C:Smc5-Smc6 complex"/>
    <property type="evidence" value="ECO:0007669"/>
    <property type="project" value="UniProtKB-UniRule"/>
</dbReference>
<keyword evidence="1" id="KW-0863">Zinc-finger</keyword>
<keyword evidence="1" id="KW-0539">Nucleus</keyword>
<sequence>MTDPLPLGQKLFLQKLAAVHTMTDETAQEFLDQFDPDDMQCDCVDDCLTSINKQLTVGFGMEIVTMVDKDGNKFHALINQHADQVAKESFGSTYDADTRYFVRQVLESLVEGPSVRSTLINLRTKLQPPLKLDIDKADQCIENLLDEHWLQRDDGDNKRRRDSMNAKIELGPRAFLELSVLLMDMGFPQDDLPQFLFHR</sequence>
<comment type="catalytic activity">
    <reaction evidence="1">
        <text>S-ubiquitinyl-[E2 ubiquitin-conjugating enzyme]-L-cysteine + [acceptor protein]-L-lysine = [E2 ubiquitin-conjugating enzyme]-L-cysteine + N(6)-ubiquitinyl-[acceptor protein]-L-lysine.</text>
        <dbReference type="EC" id="2.3.2.27"/>
    </reaction>
</comment>
<name>A0A9N8HET1_9STRA</name>
<keyword evidence="1" id="KW-0808">Transferase</keyword>
<protein>
    <recommendedName>
        <fullName evidence="1">Non-structural maintenance of chromosomes element 1 homolog</fullName>
        <ecNumber evidence="1">2.3.2.27</ecNumber>
    </recommendedName>
</protein>
<keyword evidence="1" id="KW-0833">Ubl conjugation pathway</keyword>
<reference evidence="2" key="1">
    <citation type="submission" date="2020-06" db="EMBL/GenBank/DDBJ databases">
        <authorList>
            <consortium name="Plant Systems Biology data submission"/>
        </authorList>
    </citation>
    <scope>NUCLEOTIDE SEQUENCE</scope>
    <source>
        <strain evidence="2">D6</strain>
    </source>
</reference>
<keyword evidence="1" id="KW-0233">DNA recombination</keyword>
<dbReference type="OrthoDB" id="6500128at2759"/>
<keyword evidence="3" id="KW-1185">Reference proteome</keyword>
<dbReference type="GO" id="GO:0008270">
    <property type="term" value="F:zinc ion binding"/>
    <property type="evidence" value="ECO:0007669"/>
    <property type="project" value="UniProtKB-KW"/>
</dbReference>
<dbReference type="GO" id="GO:0061630">
    <property type="term" value="F:ubiquitin protein ligase activity"/>
    <property type="evidence" value="ECO:0007669"/>
    <property type="project" value="UniProtKB-EC"/>
</dbReference>
<evidence type="ECO:0000313" key="3">
    <source>
        <dbReference type="Proteomes" id="UP001153069"/>
    </source>
</evidence>
<dbReference type="Proteomes" id="UP001153069">
    <property type="component" value="Unassembled WGS sequence"/>
</dbReference>
<comment type="subunit">
    <text evidence="1">Component of the Smc5-Smc6 complex.</text>
</comment>
<dbReference type="EC" id="2.3.2.27" evidence="1"/>
<dbReference type="AlphaFoldDB" id="A0A9N8HET1"/>
<dbReference type="GO" id="GO:0000724">
    <property type="term" value="P:double-strand break repair via homologous recombination"/>
    <property type="evidence" value="ECO:0007669"/>
    <property type="project" value="TreeGrafter"/>
</dbReference>
<evidence type="ECO:0000313" key="2">
    <source>
        <dbReference type="EMBL" id="CAB9509665.1"/>
    </source>
</evidence>
<comment type="similarity">
    <text evidence="1">Belongs to the NSE1 family.</text>
</comment>
<dbReference type="InterPro" id="IPR011513">
    <property type="entry name" value="Nse1"/>
</dbReference>
<comment type="caution">
    <text evidence="2">The sequence shown here is derived from an EMBL/GenBank/DDBJ whole genome shotgun (WGS) entry which is preliminary data.</text>
</comment>
<proteinExistence type="inferred from homology"/>
<dbReference type="EMBL" id="CAICTM010000398">
    <property type="protein sequence ID" value="CAB9509665.1"/>
    <property type="molecule type" value="Genomic_DNA"/>
</dbReference>
<dbReference type="Gene3D" id="1.10.10.10">
    <property type="entry name" value="Winged helix-like DNA-binding domain superfamily/Winged helix DNA-binding domain"/>
    <property type="match status" value="1"/>
</dbReference>
<dbReference type="PANTHER" id="PTHR20973:SF0">
    <property type="entry name" value="NON-STRUCTURAL MAINTENANCE OF CHROMOSOMES ELEMENT 1 HOMOLOG"/>
    <property type="match status" value="1"/>
</dbReference>